<sequence>MTAPLWMASAPEAHSALLSAGPGPGSLLAAAQTWTELSAEYLAVAEELTAILTGVQAGAWDGPSAQCCIAAYLPYLSWLMQASADSAATAAAHQAAATAYTGALAAMPTLGELAANHATHAVLVATNFFGLNTIPIALNEVDYVRMWIQAATTMSVYQAVAADALLAVPRTPPAPVIIKPGADAAAQFASAVVQAVAETPIQRLLLELATLVGGEFINVFELIVGIVVLSTYGLKLPPLALLDFLTGHFSVALSLLWNYAMLWFGFVVLPALQIVFDPLLVVAAVIEWILGGGAALGSVGALGANLAAGLALPAVAAAPVADAAVGSLGVLTSAAAVTAAAAAAPGQGVGLVGFAATMPNPTTLPAGGLVTVGGADPCAGARVPMLPASWVALA</sequence>
<dbReference type="EMBL" id="AP017624">
    <property type="protein sequence ID" value="BAV43455.1"/>
    <property type="molecule type" value="Genomic_DNA"/>
</dbReference>
<dbReference type="InterPro" id="IPR000030">
    <property type="entry name" value="PPE_dom"/>
</dbReference>
<keyword evidence="2" id="KW-1133">Transmembrane helix</keyword>
<dbReference type="PANTHER" id="PTHR46766">
    <property type="entry name" value="GLUTAMINE-RICH PROTEIN 2"/>
    <property type="match status" value="1"/>
</dbReference>
<evidence type="ECO:0000313" key="5">
    <source>
        <dbReference type="EMBL" id="BAV43455.1"/>
    </source>
</evidence>
<keyword evidence="2" id="KW-0472">Membrane</keyword>
<feature type="transmembrane region" description="Helical" evidence="2">
    <location>
        <begin position="323"/>
        <end position="344"/>
    </location>
</feature>
<dbReference type="SUPFAM" id="SSF140459">
    <property type="entry name" value="PE/PPE dimer-like"/>
    <property type="match status" value="1"/>
</dbReference>
<reference evidence="5 6" key="1">
    <citation type="submission" date="2016-08" db="EMBL/GenBank/DDBJ databases">
        <title>Complete genome sequence of Mycobacterium shinshuense, a subspecies of M. ulcerans.</title>
        <authorList>
            <person name="Yoshida M."/>
            <person name="Ogura Y."/>
            <person name="Hayashi T."/>
            <person name="Hoshino Y."/>
        </authorList>
    </citation>
    <scope>NUCLEOTIDE SEQUENCE [LARGE SCALE GENOMIC DNA]</scope>
    <source>
        <strain evidence="6">ATCC 33728</strain>
    </source>
</reference>
<evidence type="ECO:0000256" key="2">
    <source>
        <dbReference type="SAM" id="Phobius"/>
    </source>
</evidence>
<dbReference type="RefSeq" id="WP_096371957.1">
    <property type="nucleotide sequence ID" value="NZ_AP017624.1"/>
</dbReference>
<evidence type="ECO:0000259" key="3">
    <source>
        <dbReference type="Pfam" id="PF00823"/>
    </source>
</evidence>
<feature type="transmembrane region" description="Helical" evidence="2">
    <location>
        <begin position="249"/>
        <end position="272"/>
    </location>
</feature>
<keyword evidence="2" id="KW-0812">Transmembrane</keyword>
<accession>A0A1B4Y8S4</accession>
<feature type="transmembrane region" description="Helical" evidence="2">
    <location>
        <begin position="204"/>
        <end position="229"/>
    </location>
</feature>
<dbReference type="PANTHER" id="PTHR46766:SF1">
    <property type="entry name" value="GLUTAMINE-RICH PROTEIN 2"/>
    <property type="match status" value="1"/>
</dbReference>
<dbReference type="InterPro" id="IPR043641">
    <property type="entry name" value="PPE-PPW_C"/>
</dbReference>
<dbReference type="GO" id="GO:0052572">
    <property type="term" value="P:response to host immune response"/>
    <property type="evidence" value="ECO:0007669"/>
    <property type="project" value="TreeGrafter"/>
</dbReference>
<feature type="domain" description="PPE-PPW subfamily C-terminal" evidence="4">
    <location>
        <begin position="346"/>
        <end position="390"/>
    </location>
</feature>
<feature type="domain" description="PPE" evidence="3">
    <location>
        <begin position="6"/>
        <end position="168"/>
    </location>
</feature>
<protein>
    <submittedName>
        <fullName evidence="5">PPE family protein</fullName>
    </submittedName>
</protein>
<dbReference type="AlphaFoldDB" id="A0A1B4Y8S4"/>
<dbReference type="Proteomes" id="UP000218067">
    <property type="component" value="Chromosome"/>
</dbReference>
<name>A0A1B4Y8S4_MYCUL</name>
<dbReference type="GeneID" id="93439122"/>
<evidence type="ECO:0000313" key="6">
    <source>
        <dbReference type="Proteomes" id="UP000218067"/>
    </source>
</evidence>
<evidence type="ECO:0000256" key="1">
    <source>
        <dbReference type="ARBA" id="ARBA00010652"/>
    </source>
</evidence>
<dbReference type="InterPro" id="IPR038332">
    <property type="entry name" value="PPE_sf"/>
</dbReference>
<organism evidence="5 6">
    <name type="scientific">Mycobacterium ulcerans subsp. shinshuense</name>
    <dbReference type="NCBI Taxonomy" id="1124626"/>
    <lineage>
        <taxon>Bacteria</taxon>
        <taxon>Bacillati</taxon>
        <taxon>Actinomycetota</taxon>
        <taxon>Actinomycetes</taxon>
        <taxon>Mycobacteriales</taxon>
        <taxon>Mycobacteriaceae</taxon>
        <taxon>Mycobacterium</taxon>
        <taxon>Mycobacterium ulcerans group</taxon>
    </lineage>
</organism>
<proteinExistence type="inferred from homology"/>
<dbReference type="Pfam" id="PF18878">
    <property type="entry name" value="PPE-PPW"/>
    <property type="match status" value="1"/>
</dbReference>
<gene>
    <name evidence="5" type="ORF">SHTP_4558</name>
</gene>
<evidence type="ECO:0000259" key="4">
    <source>
        <dbReference type="Pfam" id="PF18878"/>
    </source>
</evidence>
<dbReference type="Gene3D" id="1.20.1260.20">
    <property type="entry name" value="PPE superfamily"/>
    <property type="match status" value="1"/>
</dbReference>
<feature type="transmembrane region" description="Helical" evidence="2">
    <location>
        <begin position="279"/>
        <end position="303"/>
    </location>
</feature>
<comment type="similarity">
    <text evidence="1">Belongs to the mycobacterial PPE family.</text>
</comment>
<dbReference type="Pfam" id="PF00823">
    <property type="entry name" value="PPE"/>
    <property type="match status" value="1"/>
</dbReference>